<proteinExistence type="predicted"/>
<protein>
    <submittedName>
        <fullName evidence="1">Uncharacterized protein</fullName>
    </submittedName>
</protein>
<keyword evidence="2" id="KW-1185">Reference proteome</keyword>
<evidence type="ECO:0000313" key="2">
    <source>
        <dbReference type="Proteomes" id="UP001164746"/>
    </source>
</evidence>
<name>A0ABY7G422_MYAAR</name>
<dbReference type="Proteomes" id="UP001164746">
    <property type="component" value="Chromosome 16"/>
</dbReference>
<dbReference type="EMBL" id="CP111027">
    <property type="protein sequence ID" value="WAR29185.1"/>
    <property type="molecule type" value="Genomic_DNA"/>
</dbReference>
<accession>A0ABY7G422</accession>
<sequence>MQLSDFPLTQWCVKRVYLQSVTSQSVLGGLARQCLEQSADRMGAAAVETRGSLTTSSWTVLATNVHLVSQSSSVLMTHANTLVITALPPSADIYTGETGPCRVFDGDGSHKQDREDRQRAMENQKILEQQQLQKSSQLAPNLADIMKPMLAGNIPEKKSVHHEQKLTHVDHVGKPVYEELKKDVVKSGPINAAPVLKNAGPPIQDPDLLSLLQAFPHEMRVIPSEAIQGALKTHPNDIDIAALQAQAVSEFSGVKKAAFETPIEQSVHKIAAKEPMHKELVKLPAHVDSTGGKIVKAQETPLDVLYPELKGMVPHEAPLNTRPKDIII</sequence>
<gene>
    <name evidence="1" type="ORF">MAR_002753</name>
</gene>
<evidence type="ECO:0000313" key="1">
    <source>
        <dbReference type="EMBL" id="WAR29185.1"/>
    </source>
</evidence>
<organism evidence="1 2">
    <name type="scientific">Mya arenaria</name>
    <name type="common">Soft-shell clam</name>
    <dbReference type="NCBI Taxonomy" id="6604"/>
    <lineage>
        <taxon>Eukaryota</taxon>
        <taxon>Metazoa</taxon>
        <taxon>Spiralia</taxon>
        <taxon>Lophotrochozoa</taxon>
        <taxon>Mollusca</taxon>
        <taxon>Bivalvia</taxon>
        <taxon>Autobranchia</taxon>
        <taxon>Heteroconchia</taxon>
        <taxon>Euheterodonta</taxon>
        <taxon>Imparidentia</taxon>
        <taxon>Neoheterodontei</taxon>
        <taxon>Myida</taxon>
        <taxon>Myoidea</taxon>
        <taxon>Myidae</taxon>
        <taxon>Mya</taxon>
    </lineage>
</organism>
<reference evidence="1" key="1">
    <citation type="submission" date="2022-11" db="EMBL/GenBank/DDBJ databases">
        <title>Centuries of genome instability and evolution in soft-shell clam transmissible cancer (bioRxiv).</title>
        <authorList>
            <person name="Hart S.F.M."/>
            <person name="Yonemitsu M.A."/>
            <person name="Giersch R.M."/>
            <person name="Beal B.F."/>
            <person name="Arriagada G."/>
            <person name="Davis B.W."/>
            <person name="Ostrander E.A."/>
            <person name="Goff S.P."/>
            <person name="Metzger M.J."/>
        </authorList>
    </citation>
    <scope>NUCLEOTIDE SEQUENCE</scope>
    <source>
        <strain evidence="1">MELC-2E11</strain>
        <tissue evidence="1">Siphon/mantle</tissue>
    </source>
</reference>